<proteinExistence type="predicted"/>
<evidence type="ECO:0000256" key="6">
    <source>
        <dbReference type="SAM" id="Phobius"/>
    </source>
</evidence>
<dbReference type="SMART" id="SM00387">
    <property type="entry name" value="HATPase_c"/>
    <property type="match status" value="1"/>
</dbReference>
<dbReference type="RefSeq" id="WP_143706451.1">
    <property type="nucleotide sequence ID" value="NZ_CP109831.1"/>
</dbReference>
<dbReference type="CDD" id="cd00075">
    <property type="entry name" value="HATPase"/>
    <property type="match status" value="1"/>
</dbReference>
<evidence type="ECO:0000256" key="2">
    <source>
        <dbReference type="ARBA" id="ARBA00012438"/>
    </source>
</evidence>
<dbReference type="NCBIfam" id="TIGR00229">
    <property type="entry name" value="sensory_box"/>
    <property type="match status" value="1"/>
</dbReference>
<comment type="catalytic activity">
    <reaction evidence="1">
        <text>ATP + protein L-histidine = ADP + protein N-phospho-L-histidine.</text>
        <dbReference type="EC" id="2.7.13.3"/>
    </reaction>
</comment>
<evidence type="ECO:0000256" key="5">
    <source>
        <dbReference type="ARBA" id="ARBA00023012"/>
    </source>
</evidence>
<keyword evidence="5" id="KW-0902">Two-component regulatory system</keyword>
<evidence type="ECO:0000313" key="9">
    <source>
        <dbReference type="EMBL" id="UYU18772.1"/>
    </source>
</evidence>
<dbReference type="PRINTS" id="PR00344">
    <property type="entry name" value="BCTRLSENSOR"/>
</dbReference>
<dbReference type="Gene3D" id="3.30.565.10">
    <property type="entry name" value="Histidine kinase-like ATPase, C-terminal domain"/>
    <property type="match status" value="1"/>
</dbReference>
<dbReference type="SUPFAM" id="SSF55785">
    <property type="entry name" value="PYP-like sensor domain (PAS domain)"/>
    <property type="match status" value="1"/>
</dbReference>
<evidence type="ECO:0000313" key="10">
    <source>
        <dbReference type="Proteomes" id="UP001156196"/>
    </source>
</evidence>
<dbReference type="Pfam" id="PF02518">
    <property type="entry name" value="HATPase_c"/>
    <property type="match status" value="1"/>
</dbReference>
<protein>
    <recommendedName>
        <fullName evidence="2">histidine kinase</fullName>
        <ecNumber evidence="2">2.7.13.3</ecNumber>
    </recommendedName>
</protein>
<feature type="transmembrane region" description="Helical" evidence="6">
    <location>
        <begin position="65"/>
        <end position="82"/>
    </location>
</feature>
<dbReference type="InterPro" id="IPR000014">
    <property type="entry name" value="PAS"/>
</dbReference>
<keyword evidence="9" id="KW-0547">Nucleotide-binding</keyword>
<dbReference type="InterPro" id="IPR003594">
    <property type="entry name" value="HATPase_dom"/>
</dbReference>
<gene>
    <name evidence="9" type="ORF">OH143_01390</name>
</gene>
<dbReference type="EMBL" id="CP109831">
    <property type="protein sequence ID" value="UYU18772.1"/>
    <property type="molecule type" value="Genomic_DNA"/>
</dbReference>
<dbReference type="PROSITE" id="PS50109">
    <property type="entry name" value="HIS_KIN"/>
    <property type="match status" value="1"/>
</dbReference>
<dbReference type="PANTHER" id="PTHR43711">
    <property type="entry name" value="TWO-COMPONENT HISTIDINE KINASE"/>
    <property type="match status" value="1"/>
</dbReference>
<reference evidence="9" key="1">
    <citation type="submission" date="2022-10" db="EMBL/GenBank/DDBJ databases">
        <title>Complete genome of Methanoculleus submarinus DSM 15122.</title>
        <authorList>
            <person name="Chen S.-C."/>
            <person name="Lai S.-J."/>
            <person name="You Y.-T."/>
        </authorList>
    </citation>
    <scope>NUCLEOTIDE SEQUENCE</scope>
    <source>
        <strain evidence="9">DSM 15122</strain>
    </source>
</reference>
<evidence type="ECO:0000259" key="8">
    <source>
        <dbReference type="PROSITE" id="PS50112"/>
    </source>
</evidence>
<evidence type="ECO:0000259" key="7">
    <source>
        <dbReference type="PROSITE" id="PS50109"/>
    </source>
</evidence>
<keyword evidence="6" id="KW-0812">Transmembrane</keyword>
<keyword evidence="4" id="KW-0418">Kinase</keyword>
<dbReference type="Gene3D" id="3.30.450.20">
    <property type="entry name" value="PAS domain"/>
    <property type="match status" value="1"/>
</dbReference>
<keyword evidence="9" id="KW-0067">ATP-binding</keyword>
<dbReference type="PROSITE" id="PS50112">
    <property type="entry name" value="PAS"/>
    <property type="match status" value="1"/>
</dbReference>
<evidence type="ECO:0000256" key="3">
    <source>
        <dbReference type="ARBA" id="ARBA00022679"/>
    </source>
</evidence>
<dbReference type="InterPro" id="IPR035965">
    <property type="entry name" value="PAS-like_dom_sf"/>
</dbReference>
<keyword evidence="3" id="KW-0808">Transferase</keyword>
<dbReference type="AlphaFoldDB" id="A0AAX3E9H6"/>
<dbReference type="KEGG" id="msum:OH143_01390"/>
<dbReference type="SUPFAM" id="SSF55874">
    <property type="entry name" value="ATPase domain of HSP90 chaperone/DNA topoisomerase II/histidine kinase"/>
    <property type="match status" value="1"/>
</dbReference>
<accession>A0AAX3E9H6</accession>
<evidence type="ECO:0000256" key="4">
    <source>
        <dbReference type="ARBA" id="ARBA00022777"/>
    </source>
</evidence>
<dbReference type="InterPro" id="IPR005467">
    <property type="entry name" value="His_kinase_dom"/>
</dbReference>
<dbReference type="GO" id="GO:0004673">
    <property type="term" value="F:protein histidine kinase activity"/>
    <property type="evidence" value="ECO:0007669"/>
    <property type="project" value="UniProtKB-EC"/>
</dbReference>
<keyword evidence="10" id="KW-1185">Reference proteome</keyword>
<feature type="domain" description="Histidine kinase" evidence="7">
    <location>
        <begin position="369"/>
        <end position="467"/>
    </location>
</feature>
<dbReference type="InterPro" id="IPR036890">
    <property type="entry name" value="HATPase_C_sf"/>
</dbReference>
<dbReference type="GO" id="GO:0005524">
    <property type="term" value="F:ATP binding"/>
    <property type="evidence" value="ECO:0007669"/>
    <property type="project" value="UniProtKB-KW"/>
</dbReference>
<organism evidence="9 10">
    <name type="scientific">Methanoculleus submarinus</name>
    <dbReference type="NCBI Taxonomy" id="204050"/>
    <lineage>
        <taxon>Archaea</taxon>
        <taxon>Methanobacteriati</taxon>
        <taxon>Methanobacteriota</taxon>
        <taxon>Stenosarchaea group</taxon>
        <taxon>Methanomicrobia</taxon>
        <taxon>Methanomicrobiales</taxon>
        <taxon>Methanomicrobiaceae</taxon>
        <taxon>Methanoculleus</taxon>
    </lineage>
</organism>
<dbReference type="GO" id="GO:0000160">
    <property type="term" value="P:phosphorelay signal transduction system"/>
    <property type="evidence" value="ECO:0007669"/>
    <property type="project" value="UniProtKB-KW"/>
</dbReference>
<sequence>MPWSDLTRPEIRRIGCVAHLYPGGVSLTSYSRRSAIRDTRLLLVAASVLVAFIANAAGLLAGVTIVLPHLLYLPIVLAAYWFPRRGILFSLALALGYLALALPFTGGEAGAVVSALSRAVVFAAVGTVVSFLSLRLREQEERYRGIFDNSEAGTFIIAPGESGPQIEETNYVGAALLGFTTKDLVGKHVAGFFEDPEAWETLAADIDRSGTLYDYETVLLRIDGTAVQVLVSAGRLPGERIVLTLVDITARKNAEDALRRTNAKLNMLGHLTRSDLAAAVSGLLERIAGGMREFDDPGIHRYLRSLEEDARVVQRRAEITRDYQDLGLRPSGWQPVQKVIWEVTSRLVLPGISVRSWVERLEVFADPMLDRVFSNLLENAARHGKTVSSVVITYRILDDGLVISIEDDGVGIPEAEKEQIFDYGVGIEGGLGLFLVREILAITNMTIRETGTPGRGARFEIHVPPAGYRII</sequence>
<feature type="domain" description="PAS" evidence="8">
    <location>
        <begin position="139"/>
        <end position="197"/>
    </location>
</feature>
<dbReference type="EC" id="2.7.13.3" evidence="2"/>
<dbReference type="GeneID" id="4846732"/>
<evidence type="ECO:0000256" key="1">
    <source>
        <dbReference type="ARBA" id="ARBA00000085"/>
    </source>
</evidence>
<feature type="transmembrane region" description="Helical" evidence="6">
    <location>
        <begin position="111"/>
        <end position="134"/>
    </location>
</feature>
<keyword evidence="6" id="KW-0472">Membrane</keyword>
<feature type="transmembrane region" description="Helical" evidence="6">
    <location>
        <begin position="87"/>
        <end position="105"/>
    </location>
</feature>
<dbReference type="InterPro" id="IPR004358">
    <property type="entry name" value="Sig_transdc_His_kin-like_C"/>
</dbReference>
<feature type="transmembrane region" description="Helical" evidence="6">
    <location>
        <begin position="41"/>
        <end position="59"/>
    </location>
</feature>
<keyword evidence="6" id="KW-1133">Transmembrane helix</keyword>
<name>A0AAX3E9H6_9EURY</name>
<dbReference type="Proteomes" id="UP001156196">
    <property type="component" value="Chromosome"/>
</dbReference>
<dbReference type="InterPro" id="IPR050736">
    <property type="entry name" value="Sensor_HK_Regulatory"/>
</dbReference>
<dbReference type="PANTHER" id="PTHR43711:SF1">
    <property type="entry name" value="HISTIDINE KINASE 1"/>
    <property type="match status" value="1"/>
</dbReference>